<reference evidence="3" key="1">
    <citation type="submission" date="2020-10" db="EMBL/GenBank/DDBJ databases">
        <title>Chromosome-scale genome assembly of the Allis shad, Alosa alosa.</title>
        <authorList>
            <person name="Margot Z."/>
            <person name="Christophe K."/>
            <person name="Cabau C."/>
            <person name="Louis A."/>
            <person name="Berthelot C."/>
            <person name="Parey E."/>
            <person name="Roest Crollius H."/>
            <person name="Montfort J."/>
            <person name="Robinson-Rechavi M."/>
            <person name="Bucao C."/>
            <person name="Bouchez O."/>
            <person name="Gislard M."/>
            <person name="Lluch J."/>
            <person name="Milhes M."/>
            <person name="Lampietro C."/>
            <person name="Lopez Roques C."/>
            <person name="Donnadieu C."/>
            <person name="Braasch I."/>
            <person name="Desvignes T."/>
            <person name="Postlethwait J."/>
            <person name="Bobe J."/>
            <person name="Guiguen Y."/>
        </authorList>
    </citation>
    <scope>NUCLEOTIDE SEQUENCE</scope>
    <source>
        <strain evidence="3">M-15738</strain>
        <tissue evidence="3">Blood</tissue>
    </source>
</reference>
<dbReference type="PANTHER" id="PTHR46848">
    <property type="entry name" value="REGULATOR OF G-PROTEIN SIGNALING 3"/>
    <property type="match status" value="1"/>
</dbReference>
<dbReference type="GO" id="GO:0005886">
    <property type="term" value="C:plasma membrane"/>
    <property type="evidence" value="ECO:0007669"/>
    <property type="project" value="TreeGrafter"/>
</dbReference>
<dbReference type="Gene3D" id="2.60.40.150">
    <property type="entry name" value="C2 domain"/>
    <property type="match status" value="1"/>
</dbReference>
<evidence type="ECO:0000259" key="2">
    <source>
        <dbReference type="PROSITE" id="PS50004"/>
    </source>
</evidence>
<dbReference type="PANTHER" id="PTHR46848:SF1">
    <property type="entry name" value="REGULATOR OF G-PROTEIN SIGNALING 3"/>
    <property type="match status" value="1"/>
</dbReference>
<dbReference type="Proteomes" id="UP000823561">
    <property type="component" value="Chromosome 5"/>
</dbReference>
<dbReference type="EMBL" id="JADWDJ010000005">
    <property type="protein sequence ID" value="KAG5281590.1"/>
    <property type="molecule type" value="Genomic_DNA"/>
</dbReference>
<proteinExistence type="predicted"/>
<comment type="caution">
    <text evidence="3">The sequence shown here is derived from an EMBL/GenBank/DDBJ whole genome shotgun (WGS) entry which is preliminary data.</text>
</comment>
<dbReference type="PROSITE" id="PS50004">
    <property type="entry name" value="C2"/>
    <property type="match status" value="1"/>
</dbReference>
<dbReference type="AlphaFoldDB" id="A0AAV6H2M9"/>
<name>A0AAV6H2M9_9TELE</name>
<organism evidence="3 4">
    <name type="scientific">Alosa alosa</name>
    <name type="common">allis shad</name>
    <dbReference type="NCBI Taxonomy" id="278164"/>
    <lineage>
        <taxon>Eukaryota</taxon>
        <taxon>Metazoa</taxon>
        <taxon>Chordata</taxon>
        <taxon>Craniata</taxon>
        <taxon>Vertebrata</taxon>
        <taxon>Euteleostomi</taxon>
        <taxon>Actinopterygii</taxon>
        <taxon>Neopterygii</taxon>
        <taxon>Teleostei</taxon>
        <taxon>Clupei</taxon>
        <taxon>Clupeiformes</taxon>
        <taxon>Clupeoidei</taxon>
        <taxon>Clupeidae</taxon>
        <taxon>Alosa</taxon>
    </lineage>
</organism>
<keyword evidence="4" id="KW-1185">Reference proteome</keyword>
<evidence type="ECO:0000313" key="4">
    <source>
        <dbReference type="Proteomes" id="UP000823561"/>
    </source>
</evidence>
<dbReference type="SUPFAM" id="SSF49562">
    <property type="entry name" value="C2 domain (Calcium/lipid-binding domain, CaLB)"/>
    <property type="match status" value="1"/>
</dbReference>
<dbReference type="Pfam" id="PF00168">
    <property type="entry name" value="C2"/>
    <property type="match status" value="1"/>
</dbReference>
<accession>A0AAV6H2M9</accession>
<feature type="domain" description="C2" evidence="2">
    <location>
        <begin position="13"/>
        <end position="145"/>
    </location>
</feature>
<dbReference type="GO" id="GO:0005634">
    <property type="term" value="C:nucleus"/>
    <property type="evidence" value="ECO:0007669"/>
    <property type="project" value="TreeGrafter"/>
</dbReference>
<evidence type="ECO:0000313" key="3">
    <source>
        <dbReference type="EMBL" id="KAG5281590.1"/>
    </source>
</evidence>
<dbReference type="Gene3D" id="2.30.42.10">
    <property type="match status" value="1"/>
</dbReference>
<dbReference type="InterPro" id="IPR035892">
    <property type="entry name" value="C2_domain_sf"/>
</dbReference>
<dbReference type="SMART" id="SM00239">
    <property type="entry name" value="C2"/>
    <property type="match status" value="1"/>
</dbReference>
<dbReference type="InterPro" id="IPR000008">
    <property type="entry name" value="C2_dom"/>
</dbReference>
<dbReference type="InterPro" id="IPR036034">
    <property type="entry name" value="PDZ_sf"/>
</dbReference>
<feature type="compositionally biased region" description="Basic and acidic residues" evidence="1">
    <location>
        <begin position="229"/>
        <end position="240"/>
    </location>
</feature>
<feature type="region of interest" description="Disordered" evidence="1">
    <location>
        <begin position="218"/>
        <end position="240"/>
    </location>
</feature>
<evidence type="ECO:0000256" key="1">
    <source>
        <dbReference type="SAM" id="MobiDB-lite"/>
    </source>
</evidence>
<sequence length="271" mass="30194">MEWQAVPQLLPARPDRPQASLFVLQAFGHLKLSVSPENGRLFVHVLEARGLQRSRYRPCDSYVKLAVVPDADHTKRWRTRTILDCRAPTFNETFVLDLGVEDHLKRLLVTVWNRSRTSRRSDLLGCMSFGVRSLITAQKVIGGWYYLLGEELGRSKHLKVAARRIKRPAEPAVSSHVGAHAGPDPASAENMQSLSVTVLRGKDGYGFTICSDSPVRVQAVDPGDPMQEGSERIRAGSAEGKNEDALLPAQGKFFHRTLIQCGPRPRHQELS</sequence>
<gene>
    <name evidence="3" type="ORF">AALO_G00074040</name>
</gene>
<protein>
    <recommendedName>
        <fullName evidence="2">C2 domain-containing protein</fullName>
    </recommendedName>
</protein>